<evidence type="ECO:0000256" key="10">
    <source>
        <dbReference type="ARBA" id="ARBA00022989"/>
    </source>
</evidence>
<proteinExistence type="inferred from homology"/>
<dbReference type="GO" id="GO:0015031">
    <property type="term" value="P:protein transport"/>
    <property type="evidence" value="ECO:0007669"/>
    <property type="project" value="UniProtKB-KW"/>
</dbReference>
<dbReference type="Pfam" id="PF05758">
    <property type="entry name" value="Ycf1"/>
    <property type="match status" value="1"/>
</dbReference>
<evidence type="ECO:0000313" key="12">
    <source>
        <dbReference type="EMBL" id="KAK4377084.1"/>
    </source>
</evidence>
<keyword evidence="8" id="KW-1001">Plastid inner membrane</keyword>
<comment type="subunit">
    <text evidence="4">Part of the Tic complex.</text>
</comment>
<gene>
    <name evidence="12" type="ORF">RND71_003380</name>
</gene>
<evidence type="ECO:0000256" key="1">
    <source>
        <dbReference type="ARBA" id="ARBA00002515"/>
    </source>
</evidence>
<dbReference type="InterPro" id="IPR008896">
    <property type="entry name" value="TIC214"/>
</dbReference>
<keyword evidence="9" id="KW-0653">Protein transport</keyword>
<keyword evidence="10" id="KW-0472">Membrane</keyword>
<evidence type="ECO:0000256" key="5">
    <source>
        <dbReference type="ARBA" id="ARBA00016640"/>
    </source>
</evidence>
<accession>A0AAE1SUH1</accession>
<evidence type="ECO:0000313" key="13">
    <source>
        <dbReference type="Proteomes" id="UP001291623"/>
    </source>
</evidence>
<reference evidence="12" key="1">
    <citation type="submission" date="2023-12" db="EMBL/GenBank/DDBJ databases">
        <title>Genome assembly of Anisodus tanguticus.</title>
        <authorList>
            <person name="Wang Y.-J."/>
        </authorList>
    </citation>
    <scope>NUCLEOTIDE SEQUENCE</scope>
    <source>
        <strain evidence="12">KB-2021</strain>
        <tissue evidence="12">Leaf</tissue>
    </source>
</reference>
<evidence type="ECO:0000256" key="7">
    <source>
        <dbReference type="ARBA" id="ARBA00022692"/>
    </source>
</evidence>
<evidence type="ECO:0000256" key="8">
    <source>
        <dbReference type="ARBA" id="ARBA00022780"/>
    </source>
</evidence>
<comment type="function">
    <text evidence="1">Involved in protein precursor import into chloroplasts. May be part of an intermediate translocation complex acting as a protein-conducting channel at the inner envelope.</text>
</comment>
<organism evidence="12 13">
    <name type="scientific">Anisodus tanguticus</name>
    <dbReference type="NCBI Taxonomy" id="243964"/>
    <lineage>
        <taxon>Eukaryota</taxon>
        <taxon>Viridiplantae</taxon>
        <taxon>Streptophyta</taxon>
        <taxon>Embryophyta</taxon>
        <taxon>Tracheophyta</taxon>
        <taxon>Spermatophyta</taxon>
        <taxon>Magnoliopsida</taxon>
        <taxon>eudicotyledons</taxon>
        <taxon>Gunneridae</taxon>
        <taxon>Pentapetalae</taxon>
        <taxon>asterids</taxon>
        <taxon>lamiids</taxon>
        <taxon>Solanales</taxon>
        <taxon>Solanaceae</taxon>
        <taxon>Solanoideae</taxon>
        <taxon>Hyoscyameae</taxon>
        <taxon>Anisodus</taxon>
    </lineage>
</organism>
<sequence length="131" mass="15452">MNFLLIINPNLKHDRLMHNSRSNRKNYHLRIEEISGNPWNVGQSVVLRRFGCIKIISTICRPSDASVMSLLFDYNRWNRPFRYIKNNRFEQAPQTKNQQPNCLSHSGSFRSFIILSIQIQKFKLSSNIQKS</sequence>
<dbReference type="Proteomes" id="UP001291623">
    <property type="component" value="Unassembled WGS sequence"/>
</dbReference>
<evidence type="ECO:0000256" key="4">
    <source>
        <dbReference type="ARBA" id="ARBA00011510"/>
    </source>
</evidence>
<comment type="similarity">
    <text evidence="3">Belongs to the TIC214 family.</text>
</comment>
<comment type="caution">
    <text evidence="12">The sequence shown here is derived from an EMBL/GenBank/DDBJ whole genome shotgun (WGS) entry which is preliminary data.</text>
</comment>
<evidence type="ECO:0000256" key="2">
    <source>
        <dbReference type="ARBA" id="ARBA00004478"/>
    </source>
</evidence>
<dbReference type="GO" id="GO:0009706">
    <property type="term" value="C:chloroplast inner membrane"/>
    <property type="evidence" value="ECO:0007669"/>
    <property type="project" value="UniProtKB-SubCell"/>
</dbReference>
<comment type="subcellular location">
    <subcellularLocation>
        <location evidence="2">Plastid</location>
        <location evidence="2">Chloroplast inner membrane</location>
        <topology evidence="2">Multi-pass membrane protein</topology>
    </subcellularLocation>
</comment>
<keyword evidence="8" id="KW-0934">Plastid</keyword>
<keyword evidence="10" id="KW-1133">Transmembrane helix</keyword>
<dbReference type="AlphaFoldDB" id="A0AAE1SUH1"/>
<protein>
    <recommendedName>
        <fullName evidence="5">Protein TIC 214</fullName>
    </recommendedName>
    <alternativeName>
        <fullName evidence="11">Translocon at the inner envelope membrane of chloroplasts 214</fullName>
    </alternativeName>
</protein>
<dbReference type="EMBL" id="JAVYJV010000002">
    <property type="protein sequence ID" value="KAK4377084.1"/>
    <property type="molecule type" value="Genomic_DNA"/>
</dbReference>
<evidence type="ECO:0000256" key="9">
    <source>
        <dbReference type="ARBA" id="ARBA00022927"/>
    </source>
</evidence>
<keyword evidence="7" id="KW-0812">Transmembrane</keyword>
<evidence type="ECO:0000256" key="11">
    <source>
        <dbReference type="ARBA" id="ARBA00029978"/>
    </source>
</evidence>
<evidence type="ECO:0000256" key="3">
    <source>
        <dbReference type="ARBA" id="ARBA00009956"/>
    </source>
</evidence>
<keyword evidence="6" id="KW-0813">Transport</keyword>
<keyword evidence="13" id="KW-1185">Reference proteome</keyword>
<name>A0AAE1SUH1_9SOLA</name>
<evidence type="ECO:0000256" key="6">
    <source>
        <dbReference type="ARBA" id="ARBA00022448"/>
    </source>
</evidence>